<gene>
    <name evidence="1" type="ORF">BRAPAZ1V2_A08P15210.2</name>
</gene>
<dbReference type="AlphaFoldDB" id="A0A8D9HE68"/>
<evidence type="ECO:0008006" key="3">
    <source>
        <dbReference type="Google" id="ProtNLM"/>
    </source>
</evidence>
<accession>A0A8D9HE68</accession>
<organism evidence="1 2">
    <name type="scientific">Brassica campestris</name>
    <name type="common">Field mustard</name>
    <dbReference type="NCBI Taxonomy" id="3711"/>
    <lineage>
        <taxon>Eukaryota</taxon>
        <taxon>Viridiplantae</taxon>
        <taxon>Streptophyta</taxon>
        <taxon>Embryophyta</taxon>
        <taxon>Tracheophyta</taxon>
        <taxon>Spermatophyta</taxon>
        <taxon>Magnoliopsida</taxon>
        <taxon>eudicotyledons</taxon>
        <taxon>Gunneridae</taxon>
        <taxon>Pentapetalae</taxon>
        <taxon>rosids</taxon>
        <taxon>malvids</taxon>
        <taxon>Brassicales</taxon>
        <taxon>Brassicaceae</taxon>
        <taxon>Brassiceae</taxon>
        <taxon>Brassica</taxon>
    </lineage>
</organism>
<dbReference type="EMBL" id="LS974624">
    <property type="protein sequence ID" value="CAG7897855.1"/>
    <property type="molecule type" value="Genomic_DNA"/>
</dbReference>
<sequence length="175" mass="19828">MEAISASLQNPNLIPKISHSSGPLSATTVEIPKPAFVSVEKRQRGESGLKITQKQLLTMLSKRLNLKLAASWRKRRYTRLQHVIFELEASELVGSINRPRAWPAFRAYGLELTEVLSNLTDWKVNMVIREANWGAFLIAQSVTKEMRLQSYVAQGNLLCYMVCLQRKVRGTACNR</sequence>
<proteinExistence type="predicted"/>
<reference evidence="1 2" key="1">
    <citation type="submission" date="2021-07" db="EMBL/GenBank/DDBJ databases">
        <authorList>
            <consortium name="Genoscope - CEA"/>
            <person name="William W."/>
        </authorList>
    </citation>
    <scope>NUCLEOTIDE SEQUENCE [LARGE SCALE GENOMIC DNA]</scope>
</reference>
<protein>
    <recommendedName>
        <fullName evidence="3">RNase H type-1 domain-containing protein</fullName>
    </recommendedName>
</protein>
<evidence type="ECO:0000313" key="1">
    <source>
        <dbReference type="EMBL" id="CAG7897855.1"/>
    </source>
</evidence>
<evidence type="ECO:0000313" key="2">
    <source>
        <dbReference type="Proteomes" id="UP000694005"/>
    </source>
</evidence>
<name>A0A8D9HE68_BRACM</name>
<dbReference type="Gramene" id="A08p15210.2_BraZ1">
    <property type="protein sequence ID" value="A08p15210.2_BraZ1.CDS"/>
    <property type="gene ID" value="A08g15210.2_BraZ1"/>
</dbReference>
<dbReference type="Proteomes" id="UP000694005">
    <property type="component" value="Chromosome A08"/>
</dbReference>